<dbReference type="InterPro" id="IPR057135">
    <property type="entry name" value="At4g27190-like_LRR"/>
</dbReference>
<feature type="domain" description="Disease resistance protein At4g27190-like leucine-rich repeats" evidence="9">
    <location>
        <begin position="1108"/>
        <end position="1213"/>
    </location>
</feature>
<dbReference type="PRINTS" id="PR00364">
    <property type="entry name" value="DISEASERSIST"/>
</dbReference>
<reference evidence="10 11" key="1">
    <citation type="submission" date="2019-04" db="EMBL/GenBank/DDBJ databases">
        <title>An improved genome assembly and genetic linkage map for asparagus bean, Vigna unguiculata ssp. sesquipedialis.</title>
        <authorList>
            <person name="Xia Q."/>
            <person name="Zhang R."/>
            <person name="Dong Y."/>
        </authorList>
    </citation>
    <scope>NUCLEOTIDE SEQUENCE [LARGE SCALE GENOMIC DNA]</scope>
    <source>
        <tissue evidence="10">Leaf</tissue>
    </source>
</reference>
<dbReference type="SUPFAM" id="SSF52540">
    <property type="entry name" value="P-loop containing nucleoside triphosphate hydrolases"/>
    <property type="match status" value="1"/>
</dbReference>
<dbReference type="Gene3D" id="3.40.50.300">
    <property type="entry name" value="P-loop containing nucleotide triphosphate hydrolases"/>
    <property type="match status" value="1"/>
</dbReference>
<evidence type="ECO:0000256" key="3">
    <source>
        <dbReference type="ARBA" id="ARBA00022737"/>
    </source>
</evidence>
<accession>A0A4D6MI18</accession>
<sequence>MHIQGLKYGSLHIRDHLFFSFSKIATPHLSINNLFRSKVALLHIVSAQIFSPGTVSIQMEDFFLCIATKIAEYAVFPILDHAQYLCCFNKFALKLPIAKEQLELTRDSVKERIKEAINKTEKVEPSVEKWVKDVEKVLEEVKMLEERISSVSKSYFRRQCKYSLVKEIETKTTEMIQLVCNSKFEPFSKITELPGMKYYSSDDFFMFNSTEASYNKLLEELKNKSVFMIGLVGLGGSGKTTLAKEVGKKVEEMRIFEKVVFATVSQPLNIRSIQDQIVDQLGFKLMEESDIGRAQRLSERLRKGTTLVILDDVWEKINFQALGIPLDESGKGCCVFITTRSKEVCTYMQCQCTIELDLLSDEEAWTLFTHYSNISDDSSEALKGVARKIVNECKGLPIAIVTVGSTLKEKSIEDFELALSRLENSKPLDIPQGLRSPYVCLELSYTNLTNQLSQSLLLLCSMFPEDCEIDLEDLFRFGRGFGTIGTFGTMENARREMHVAIKLLMNCCLLMHGKEKQRVKLHDLVRDVALWIASKSGQAIFTRTEVDPKELADDDVMKDMKAIAIWGLNSYHLLNYKLNYPILEILLLSFEVSGVKVSDGCLQSLAKLKTLAIINEWNEGALPLQESLNSLKNIRTLCLRGHDLGDISFVERLQALEILDLRGSYFDDLPVGIVELKKLKLLDLYKCVIKKNKNFEAYEVVKKCLQLEELYLCLIEYEKAFPHDVSFPRLQRYVIMSGYLFSHKHYLCRGDLMVMKKYAQSRSLLIDEFNVGAQSFISSPIKDLFIRAEYLNLRNLKGDYKNIIPSMDPQGMNQLVALSLKYCSKIECLIDSTINSNTSFGLLQTEVVFSTIVYLSLVDLDNLREVFCDPSSRCSLKNLQELEIERCYKLISVSFPMSSKLCNLKVLTISECPMLSSLFTPSVVQTLELLEVLRIYRCKSLRHIIEEENDVLSSTQSHSSLTLQKLRTLQISSCDNLEYIFSVFLVEGLVSLESVEISCNEKLKYVFGNEKEHNLAGYPSFQQTNSERNLPNLKSMELRSLPNLIDFWPEYCRAHLPSLNGLCRGDLMVMKKYAQSRSLLIDEFNVGAQSFISSPIKDLFIRAEYLNLRNLKGDYKNIIPSMDPQGMNQLVALSLKYCSKIECLIDSTINSNTSFGLLQTEVVFSTIVYLSLVDLDNLREVFCDPSSRCSLKNLQELEIERCYKLISVSFPMSSKLCNLKVLTISECPMLSSLFTPSVVQTLELLEVLRIYRCKSLRHIIEEENDVLSSTQSHSSLTLQKLRTLQISSCDNLEYIFSVFLVEGLVSLESVEISCNEKLKYVFGNEKEHNLAGYPSFQQTNSERNLPNLKSMELRSLPNLIDFWPEYCRAHLPSLNGLYFKGCPKLSNSSIHKVMTVSDIQQHKTPTENDILWLISNTLKQLDDDPLSHPQLKVFLKFRILWLSDLKIKGIFEFQMGEEGGTAQLLPLNLDMAWLQLLNLPELNFIWKGPTAFLSFQNLRDIDVVSCPKLKTIFSTAVVTSLPMLEHLRIYNCDELEQIFDLGDAQQLKTLSSSQQLCFPKLSSIRVTNCNMLKYLFYNIPASHFTSVIQLEISNCSQLHKAFGFEHEADDDGWEEMGKDGKQLLLHNLKFITLTDLPNFQEIHHGFKLKEVVQHIIRECPVYSPSLYLHPGDT</sequence>
<dbReference type="Gene3D" id="1.10.10.10">
    <property type="entry name" value="Winged helix-like DNA-binding domain superfamily/Winged helix DNA-binding domain"/>
    <property type="match status" value="1"/>
</dbReference>
<proteinExistence type="inferred from homology"/>
<feature type="domain" description="Disease resistance protein At4g27190-like leucine-rich repeats" evidence="9">
    <location>
        <begin position="1270"/>
        <end position="1387"/>
    </location>
</feature>
<dbReference type="InterPro" id="IPR050905">
    <property type="entry name" value="Plant_NBS-LRR"/>
</dbReference>
<name>A0A4D6MI18_VIGUN</name>
<dbReference type="InterPro" id="IPR032675">
    <property type="entry name" value="LRR_dom_sf"/>
</dbReference>
<keyword evidence="2" id="KW-0433">Leucine-rich repeat</keyword>
<dbReference type="GO" id="GO:0006952">
    <property type="term" value="P:defense response"/>
    <property type="evidence" value="ECO:0007669"/>
    <property type="project" value="UniProtKB-KW"/>
</dbReference>
<evidence type="ECO:0000259" key="8">
    <source>
        <dbReference type="Pfam" id="PF00931"/>
    </source>
</evidence>
<evidence type="ECO:0000256" key="6">
    <source>
        <dbReference type="ARBA" id="ARBA00022840"/>
    </source>
</evidence>
<dbReference type="SUPFAM" id="SSF52047">
    <property type="entry name" value="RNI-like"/>
    <property type="match status" value="2"/>
</dbReference>
<dbReference type="InterPro" id="IPR042197">
    <property type="entry name" value="Apaf_helical"/>
</dbReference>
<dbReference type="SUPFAM" id="SSF52058">
    <property type="entry name" value="L domain-like"/>
    <property type="match status" value="1"/>
</dbReference>
<keyword evidence="5" id="KW-0611">Plant defense</keyword>
<dbReference type="PANTHER" id="PTHR33463">
    <property type="entry name" value="NB-ARC DOMAIN-CONTAINING PROTEIN-RELATED"/>
    <property type="match status" value="1"/>
</dbReference>
<dbReference type="GO" id="GO:0005524">
    <property type="term" value="F:ATP binding"/>
    <property type="evidence" value="ECO:0007669"/>
    <property type="project" value="UniProtKB-KW"/>
</dbReference>
<evidence type="ECO:0000256" key="7">
    <source>
        <dbReference type="SAM" id="Coils"/>
    </source>
</evidence>
<dbReference type="Proteomes" id="UP000501690">
    <property type="component" value="Linkage Group LG7"/>
</dbReference>
<dbReference type="GO" id="GO:0043531">
    <property type="term" value="F:ADP binding"/>
    <property type="evidence" value="ECO:0007669"/>
    <property type="project" value="InterPro"/>
</dbReference>
<organism evidence="10 11">
    <name type="scientific">Vigna unguiculata</name>
    <name type="common">Cowpea</name>
    <dbReference type="NCBI Taxonomy" id="3917"/>
    <lineage>
        <taxon>Eukaryota</taxon>
        <taxon>Viridiplantae</taxon>
        <taxon>Streptophyta</taxon>
        <taxon>Embryophyta</taxon>
        <taxon>Tracheophyta</taxon>
        <taxon>Spermatophyta</taxon>
        <taxon>Magnoliopsida</taxon>
        <taxon>eudicotyledons</taxon>
        <taxon>Gunneridae</taxon>
        <taxon>Pentapetalae</taxon>
        <taxon>rosids</taxon>
        <taxon>fabids</taxon>
        <taxon>Fabales</taxon>
        <taxon>Fabaceae</taxon>
        <taxon>Papilionoideae</taxon>
        <taxon>50 kb inversion clade</taxon>
        <taxon>NPAAA clade</taxon>
        <taxon>indigoferoid/millettioid clade</taxon>
        <taxon>Phaseoleae</taxon>
        <taxon>Vigna</taxon>
    </lineage>
</organism>
<feature type="domain" description="Disease resistance protein At4g27190-like leucine-rich repeats" evidence="9">
    <location>
        <begin position="1552"/>
        <end position="1644"/>
    </location>
</feature>
<dbReference type="InterPro" id="IPR002182">
    <property type="entry name" value="NB-ARC"/>
</dbReference>
<evidence type="ECO:0000256" key="5">
    <source>
        <dbReference type="ARBA" id="ARBA00022821"/>
    </source>
</evidence>
<keyword evidence="6" id="KW-0067">ATP-binding</keyword>
<keyword evidence="4" id="KW-0547">Nucleotide-binding</keyword>
<dbReference type="Pfam" id="PF23247">
    <property type="entry name" value="LRR_RPS2"/>
    <property type="match status" value="6"/>
</dbReference>
<feature type="domain" description="NB-ARC" evidence="8">
    <location>
        <begin position="211"/>
        <end position="373"/>
    </location>
</feature>
<feature type="domain" description="Disease resistance protein At4g27190-like leucine-rich repeats" evidence="9">
    <location>
        <begin position="791"/>
        <end position="898"/>
    </location>
</feature>
<dbReference type="Gene3D" id="3.80.10.10">
    <property type="entry name" value="Ribonuclease Inhibitor"/>
    <property type="match status" value="5"/>
</dbReference>
<feature type="coiled-coil region" evidence="7">
    <location>
        <begin position="99"/>
        <end position="154"/>
    </location>
</feature>
<evidence type="ECO:0000256" key="1">
    <source>
        <dbReference type="ARBA" id="ARBA00008894"/>
    </source>
</evidence>
<evidence type="ECO:0000256" key="2">
    <source>
        <dbReference type="ARBA" id="ARBA00022614"/>
    </source>
</evidence>
<dbReference type="PANTHER" id="PTHR33463:SF105">
    <property type="entry name" value="AND NB-ARC DOMAIN DISEASE RESISTANCE PROTEIN, PUTATIVE-RELATED"/>
    <property type="match status" value="1"/>
</dbReference>
<protein>
    <submittedName>
        <fullName evidence="10">Disease resistance protein RPS2</fullName>
    </submittedName>
</protein>
<keyword evidence="7" id="KW-0175">Coiled coil</keyword>
<evidence type="ECO:0000259" key="9">
    <source>
        <dbReference type="Pfam" id="PF23247"/>
    </source>
</evidence>
<dbReference type="FunFam" id="3.40.50.300:FF:001091">
    <property type="entry name" value="Probable disease resistance protein At1g61300"/>
    <property type="match status" value="1"/>
</dbReference>
<dbReference type="Pfam" id="PF00931">
    <property type="entry name" value="NB-ARC"/>
    <property type="match status" value="1"/>
</dbReference>
<evidence type="ECO:0000313" key="11">
    <source>
        <dbReference type="Proteomes" id="UP000501690"/>
    </source>
</evidence>
<comment type="similarity">
    <text evidence="1">Belongs to the disease resistance NB-LRR family.</text>
</comment>
<dbReference type="InterPro" id="IPR036388">
    <property type="entry name" value="WH-like_DNA-bd_sf"/>
</dbReference>
<feature type="domain" description="Disease resistance protein At4g27190-like leucine-rich repeats" evidence="9">
    <location>
        <begin position="955"/>
        <end position="1051"/>
    </location>
</feature>
<keyword evidence="11" id="KW-1185">Reference proteome</keyword>
<gene>
    <name evidence="10" type="ORF">DEO72_LG7g2378</name>
</gene>
<dbReference type="EMBL" id="CP039351">
    <property type="protein sequence ID" value="QCE01086.1"/>
    <property type="molecule type" value="Genomic_DNA"/>
</dbReference>
<keyword evidence="3" id="KW-0677">Repeat</keyword>
<evidence type="ECO:0000256" key="4">
    <source>
        <dbReference type="ARBA" id="ARBA00022741"/>
    </source>
</evidence>
<evidence type="ECO:0000313" key="10">
    <source>
        <dbReference type="EMBL" id="QCE01086.1"/>
    </source>
</evidence>
<dbReference type="InterPro" id="IPR027417">
    <property type="entry name" value="P-loop_NTPase"/>
</dbReference>
<dbReference type="Gene3D" id="1.10.8.430">
    <property type="entry name" value="Helical domain of apoptotic protease-activating factors"/>
    <property type="match status" value="1"/>
</dbReference>
<feature type="domain" description="Disease resistance protein At4g27190-like leucine-rich repeats" evidence="9">
    <location>
        <begin position="1433"/>
        <end position="1533"/>
    </location>
</feature>